<dbReference type="PANTHER" id="PTHR43566:SF1">
    <property type="entry name" value="AAA+ ATPASE DOMAIN-CONTAINING PROTEIN"/>
    <property type="match status" value="1"/>
</dbReference>
<keyword evidence="3" id="KW-0547">Nucleotide-binding</keyword>
<dbReference type="GO" id="GO:0005524">
    <property type="term" value="F:ATP binding"/>
    <property type="evidence" value="ECO:0007669"/>
    <property type="project" value="UniProtKB-KW"/>
</dbReference>
<keyword evidence="4" id="KW-1185">Reference proteome</keyword>
<dbReference type="OrthoDB" id="9778168at2"/>
<dbReference type="Pfam" id="PF13635">
    <property type="entry name" value="DUF4143"/>
    <property type="match status" value="1"/>
</dbReference>
<dbReference type="Pfam" id="PF13173">
    <property type="entry name" value="AAA_14"/>
    <property type="match status" value="1"/>
</dbReference>
<dbReference type="InterPro" id="IPR041682">
    <property type="entry name" value="AAA_14"/>
</dbReference>
<dbReference type="Proteomes" id="UP000265926">
    <property type="component" value="Unassembled WGS sequence"/>
</dbReference>
<evidence type="ECO:0000313" key="4">
    <source>
        <dbReference type="Proteomes" id="UP000265926"/>
    </source>
</evidence>
<comment type="caution">
    <text evidence="3">The sequence shown here is derived from an EMBL/GenBank/DDBJ whole genome shotgun (WGS) entry which is preliminary data.</text>
</comment>
<dbReference type="SUPFAM" id="SSF52540">
    <property type="entry name" value="P-loop containing nucleoside triphosphate hydrolases"/>
    <property type="match status" value="1"/>
</dbReference>
<name>A0A399T343_9BACT</name>
<evidence type="ECO:0000259" key="1">
    <source>
        <dbReference type="Pfam" id="PF13173"/>
    </source>
</evidence>
<feature type="domain" description="DUF4143" evidence="2">
    <location>
        <begin position="184"/>
        <end position="339"/>
    </location>
</feature>
<protein>
    <submittedName>
        <fullName evidence="3">ATP-binding protein</fullName>
    </submittedName>
</protein>
<gene>
    <name evidence="3" type="ORF">D1614_11325</name>
</gene>
<evidence type="ECO:0000313" key="3">
    <source>
        <dbReference type="EMBL" id="RIJ48313.1"/>
    </source>
</evidence>
<reference evidence="3 4" key="1">
    <citation type="submission" date="2018-08" db="EMBL/GenBank/DDBJ databases">
        <title>Pallidiluteibacterium maritimus gen. nov., sp. nov., isolated from coastal sediment.</title>
        <authorList>
            <person name="Zhou L.Y."/>
        </authorList>
    </citation>
    <scope>NUCLEOTIDE SEQUENCE [LARGE SCALE GENOMIC DNA]</scope>
    <source>
        <strain evidence="3 4">XSD2</strain>
    </source>
</reference>
<dbReference type="PANTHER" id="PTHR43566">
    <property type="entry name" value="CONSERVED PROTEIN"/>
    <property type="match status" value="1"/>
</dbReference>
<dbReference type="Gene3D" id="3.40.50.300">
    <property type="entry name" value="P-loop containing nucleotide triphosphate hydrolases"/>
    <property type="match status" value="1"/>
</dbReference>
<keyword evidence="3" id="KW-0067">ATP-binding</keyword>
<evidence type="ECO:0000259" key="2">
    <source>
        <dbReference type="Pfam" id="PF13635"/>
    </source>
</evidence>
<sequence>MIPRTLEQNIINDLKLKKAIILLGARQVGKTTLLKNILKNDQNILIINGDEPDSNEQLVNLTSSRLKALLGNAQTLFIDEAQLIPDIGVILKRITDYIPNVQLFVSGSSSIELANTINEPLTGRKLEYQLFPLSFAEMVNHTSLTKEKRLIKHRMIFGYYPDIVTSPGNEIKLLKNLAGSYLYKDILSFGTIQKPALLDKLLKALALQVGSEVSYNELSQLVGADKETVERYINLLEKAFIIFQLNALSRNVRNEIKKGKKIYFWDNGIRNALIGNFQQFELRTDKGALWENFIISERIKHLSYNQFYGNYYFWRTFRQQEIDFLEEKDGLFSAYEFKVNPKKKGRLSRTFSEAYRVTEMQTITPENIEEFLLNEVQEQRSLPPM</sequence>
<dbReference type="RefSeq" id="WP_119438045.1">
    <property type="nucleotide sequence ID" value="NZ_QWGR01000005.1"/>
</dbReference>
<dbReference type="AlphaFoldDB" id="A0A399T343"/>
<proteinExistence type="predicted"/>
<organism evidence="3 4">
    <name type="scientific">Maribellus luteus</name>
    <dbReference type="NCBI Taxonomy" id="2305463"/>
    <lineage>
        <taxon>Bacteria</taxon>
        <taxon>Pseudomonadati</taxon>
        <taxon>Bacteroidota</taxon>
        <taxon>Bacteroidia</taxon>
        <taxon>Marinilabiliales</taxon>
        <taxon>Prolixibacteraceae</taxon>
        <taxon>Maribellus</taxon>
    </lineage>
</organism>
<accession>A0A399T343</accession>
<dbReference type="InterPro" id="IPR027417">
    <property type="entry name" value="P-loop_NTPase"/>
</dbReference>
<feature type="domain" description="AAA" evidence="1">
    <location>
        <begin position="17"/>
        <end position="138"/>
    </location>
</feature>
<dbReference type="InterPro" id="IPR025420">
    <property type="entry name" value="DUF4143"/>
</dbReference>
<dbReference type="EMBL" id="QWGR01000005">
    <property type="protein sequence ID" value="RIJ48313.1"/>
    <property type="molecule type" value="Genomic_DNA"/>
</dbReference>